<feature type="region of interest" description="Disordered" evidence="3">
    <location>
        <begin position="240"/>
        <end position="276"/>
    </location>
</feature>
<dbReference type="Proteomes" id="UP000007800">
    <property type="component" value="Unassembled WGS sequence"/>
</dbReference>
<organism evidence="6">
    <name type="scientific">Perkinsus marinus (strain ATCC 50983 / TXsc)</name>
    <dbReference type="NCBI Taxonomy" id="423536"/>
    <lineage>
        <taxon>Eukaryota</taxon>
        <taxon>Sar</taxon>
        <taxon>Alveolata</taxon>
        <taxon>Perkinsozoa</taxon>
        <taxon>Perkinsea</taxon>
        <taxon>Perkinsida</taxon>
        <taxon>Perkinsidae</taxon>
        <taxon>Perkinsus</taxon>
    </lineage>
</organism>
<accession>C5KP01</accession>
<dbReference type="InParanoid" id="C5KP01"/>
<dbReference type="Gene3D" id="1.10.10.1420">
    <property type="entry name" value="DNA replication factor Cdt1, C-terminal WH domain"/>
    <property type="match status" value="1"/>
</dbReference>
<keyword evidence="2" id="KW-0131">Cell cycle</keyword>
<name>C5KP01_PERM5</name>
<feature type="compositionally biased region" description="Basic and acidic residues" evidence="3">
    <location>
        <begin position="262"/>
        <end position="276"/>
    </location>
</feature>
<dbReference type="AlphaFoldDB" id="C5KP01"/>
<dbReference type="Pfam" id="PF16679">
    <property type="entry name" value="CDT1_C"/>
    <property type="match status" value="1"/>
</dbReference>
<dbReference type="OMA" id="WREEECE"/>
<evidence type="ECO:0000313" key="6">
    <source>
        <dbReference type="Proteomes" id="UP000007800"/>
    </source>
</evidence>
<evidence type="ECO:0000256" key="2">
    <source>
        <dbReference type="ARBA" id="ARBA00023306"/>
    </source>
</evidence>
<evidence type="ECO:0000256" key="1">
    <source>
        <dbReference type="ARBA" id="ARBA00008356"/>
    </source>
</evidence>
<protein>
    <recommendedName>
        <fullName evidence="4">DNA replication factor Cdt1 C-terminal domain-containing protein</fullName>
    </recommendedName>
</protein>
<evidence type="ECO:0000259" key="4">
    <source>
        <dbReference type="Pfam" id="PF16679"/>
    </source>
</evidence>
<comment type="similarity">
    <text evidence="1">Belongs to the Cdt1 family.</text>
</comment>
<gene>
    <name evidence="5" type="ORF">Pmar_PMAR000949</name>
</gene>
<reference evidence="5 6" key="1">
    <citation type="submission" date="2008-07" db="EMBL/GenBank/DDBJ databases">
        <authorList>
            <person name="El-Sayed N."/>
            <person name="Caler E."/>
            <person name="Inman J."/>
            <person name="Amedeo P."/>
            <person name="Hass B."/>
            <person name="Wortman J."/>
        </authorList>
    </citation>
    <scope>NUCLEOTIDE SEQUENCE [LARGE SCALE GENOMIC DNA]</scope>
    <source>
        <strain evidence="6">ATCC 50983 / TXsc</strain>
    </source>
</reference>
<dbReference type="EMBL" id="GG674889">
    <property type="protein sequence ID" value="EER13789.1"/>
    <property type="molecule type" value="Genomic_DNA"/>
</dbReference>
<keyword evidence="6" id="KW-1185">Reference proteome</keyword>
<feature type="region of interest" description="Disordered" evidence="3">
    <location>
        <begin position="174"/>
        <end position="206"/>
    </location>
</feature>
<sequence>MAESTQIFIRLDEVLSLFRVRSQVPYYLQLKAGVERASGKRFAKVVSFKRVVLVGYALQGRLLQVVFAAGGLLELEWREEECEVDSMGTSPLRRLVVIQRDATGAILTKRLDAKEALARADVVRTQLEKLLAEQVSKRRIVVAAEFYPAPQERSCSDPKKFLTDEADPVPQAALPSNPYEASPAVSSTPVLRGRGTPSPDVTPQTPCSLVLSGVRARRRERLELSSSPFVPVILPQLSEPMTPARTPSVRDNIRSRSASKTPAERRQEMRERVRAKEAKEKEDAQIYEEDLKWRELLSFFELLSSIVSELSRLFFMRGHPSMKLQDVVKHFMSANGGGRRYKALGTRVMEDYLRQTADLAPEWIKIVHSTIDNRTEMLKMNMSAKSKAVLSKIKDKKEALTAEYTEWQSKLPTSPRLIPSTGG</sequence>
<proteinExistence type="inferred from homology"/>
<evidence type="ECO:0000313" key="5">
    <source>
        <dbReference type="EMBL" id="EER13789.1"/>
    </source>
</evidence>
<evidence type="ECO:0000256" key="3">
    <source>
        <dbReference type="SAM" id="MobiDB-lite"/>
    </source>
</evidence>
<dbReference type="InterPro" id="IPR032054">
    <property type="entry name" value="Cdt1_C"/>
</dbReference>
<feature type="domain" description="DNA replication factor Cdt1 C-terminal" evidence="4">
    <location>
        <begin position="269"/>
        <end position="368"/>
    </location>
</feature>
<dbReference type="RefSeq" id="XP_002781994.1">
    <property type="nucleotide sequence ID" value="XM_002781948.1"/>
</dbReference>
<dbReference type="InterPro" id="IPR038090">
    <property type="entry name" value="Cdt1_C_WH_dom_sf"/>
</dbReference>
<dbReference type="GeneID" id="9059167"/>